<dbReference type="GO" id="GO:0016020">
    <property type="term" value="C:membrane"/>
    <property type="evidence" value="ECO:0007669"/>
    <property type="project" value="InterPro"/>
</dbReference>
<protein>
    <recommendedName>
        <fullName evidence="2">histidine kinase</fullName>
        <ecNumber evidence="2">2.7.13.3</ecNumber>
    </recommendedName>
</protein>
<organism evidence="6 7">
    <name type="scientific">Longimicrobium terrae</name>
    <dbReference type="NCBI Taxonomy" id="1639882"/>
    <lineage>
        <taxon>Bacteria</taxon>
        <taxon>Pseudomonadati</taxon>
        <taxon>Gemmatimonadota</taxon>
        <taxon>Longimicrobiia</taxon>
        <taxon>Longimicrobiales</taxon>
        <taxon>Longimicrobiaceae</taxon>
        <taxon>Longimicrobium</taxon>
    </lineage>
</organism>
<gene>
    <name evidence="6" type="ORF">HNQ61_005533</name>
</gene>
<feature type="transmembrane region" description="Helical" evidence="4">
    <location>
        <begin position="55"/>
        <end position="73"/>
    </location>
</feature>
<evidence type="ECO:0000259" key="5">
    <source>
        <dbReference type="PROSITE" id="PS50109"/>
    </source>
</evidence>
<name>A0A841H6E7_9BACT</name>
<dbReference type="Gene3D" id="3.30.565.10">
    <property type="entry name" value="Histidine kinase-like ATPase, C-terminal domain"/>
    <property type="match status" value="1"/>
</dbReference>
<evidence type="ECO:0000313" key="7">
    <source>
        <dbReference type="Proteomes" id="UP000582837"/>
    </source>
</evidence>
<evidence type="ECO:0000256" key="2">
    <source>
        <dbReference type="ARBA" id="ARBA00012438"/>
    </source>
</evidence>
<dbReference type="InterPro" id="IPR003594">
    <property type="entry name" value="HATPase_dom"/>
</dbReference>
<keyword evidence="4" id="KW-0472">Membrane</keyword>
<dbReference type="PROSITE" id="PS50109">
    <property type="entry name" value="HIS_KIN"/>
    <property type="match status" value="1"/>
</dbReference>
<dbReference type="Proteomes" id="UP000582837">
    <property type="component" value="Unassembled WGS sequence"/>
</dbReference>
<feature type="transmembrane region" description="Helical" evidence="4">
    <location>
        <begin position="85"/>
        <end position="106"/>
    </location>
</feature>
<dbReference type="EC" id="2.7.13.3" evidence="2"/>
<evidence type="ECO:0000313" key="6">
    <source>
        <dbReference type="EMBL" id="MBB6073855.1"/>
    </source>
</evidence>
<dbReference type="PANTHER" id="PTHR34220">
    <property type="entry name" value="SENSOR HISTIDINE KINASE YPDA"/>
    <property type="match status" value="1"/>
</dbReference>
<evidence type="ECO:0000256" key="1">
    <source>
        <dbReference type="ARBA" id="ARBA00000085"/>
    </source>
</evidence>
<feature type="domain" description="Histidine kinase" evidence="5">
    <location>
        <begin position="266"/>
        <end position="358"/>
    </location>
</feature>
<dbReference type="InterPro" id="IPR004358">
    <property type="entry name" value="Sig_transdc_His_kin-like_C"/>
</dbReference>
<comment type="catalytic activity">
    <reaction evidence="1">
        <text>ATP + protein L-histidine = ADP + protein N-phospho-L-histidine.</text>
        <dbReference type="EC" id="2.7.13.3"/>
    </reaction>
</comment>
<dbReference type="InterPro" id="IPR050640">
    <property type="entry name" value="Bact_2-comp_sensor_kinase"/>
</dbReference>
<dbReference type="InterPro" id="IPR036890">
    <property type="entry name" value="HATPase_C_sf"/>
</dbReference>
<dbReference type="AlphaFoldDB" id="A0A841H6E7"/>
<comment type="caution">
    <text evidence="6">The sequence shown here is derived from an EMBL/GenBank/DDBJ whole genome shotgun (WGS) entry which is preliminary data.</text>
</comment>
<keyword evidence="4" id="KW-0812">Transmembrane</keyword>
<keyword evidence="4" id="KW-1133">Transmembrane helix</keyword>
<dbReference type="RefSeq" id="WP_170039009.1">
    <property type="nucleotide sequence ID" value="NZ_JABDTL010000002.1"/>
</dbReference>
<feature type="coiled-coil region" evidence="3">
    <location>
        <begin position="143"/>
        <end position="177"/>
    </location>
</feature>
<evidence type="ECO:0000256" key="3">
    <source>
        <dbReference type="SAM" id="Coils"/>
    </source>
</evidence>
<reference evidence="6 7" key="1">
    <citation type="submission" date="2020-08" db="EMBL/GenBank/DDBJ databases">
        <title>Genomic Encyclopedia of Type Strains, Phase IV (KMG-IV): sequencing the most valuable type-strain genomes for metagenomic binning, comparative biology and taxonomic classification.</title>
        <authorList>
            <person name="Goeker M."/>
        </authorList>
    </citation>
    <scope>NUCLEOTIDE SEQUENCE [LARGE SCALE GENOMIC DNA]</scope>
    <source>
        <strain evidence="6 7">DSM 29007</strain>
    </source>
</reference>
<proteinExistence type="predicted"/>
<keyword evidence="6" id="KW-0418">Kinase</keyword>
<evidence type="ECO:0000256" key="4">
    <source>
        <dbReference type="SAM" id="Phobius"/>
    </source>
</evidence>
<dbReference type="Pfam" id="PF02518">
    <property type="entry name" value="HATPase_c"/>
    <property type="match status" value="1"/>
</dbReference>
<dbReference type="PANTHER" id="PTHR34220:SF9">
    <property type="entry name" value="SIGNAL TRANSDUCTION HISTIDINE KINASE INTERNAL REGION DOMAIN-CONTAINING PROTEIN"/>
    <property type="match status" value="1"/>
</dbReference>
<dbReference type="PRINTS" id="PR00344">
    <property type="entry name" value="BCTRLSENSOR"/>
</dbReference>
<dbReference type="SMART" id="SM00387">
    <property type="entry name" value="HATPase_c"/>
    <property type="match status" value="1"/>
</dbReference>
<dbReference type="GO" id="GO:0000155">
    <property type="term" value="F:phosphorelay sensor kinase activity"/>
    <property type="evidence" value="ECO:0007669"/>
    <property type="project" value="InterPro"/>
</dbReference>
<accession>A0A841H6E7</accession>
<keyword evidence="6" id="KW-0808">Transferase</keyword>
<dbReference type="Pfam" id="PF06580">
    <property type="entry name" value="His_kinase"/>
    <property type="match status" value="1"/>
</dbReference>
<feature type="transmembrane region" description="Helical" evidence="4">
    <location>
        <begin position="126"/>
        <end position="146"/>
    </location>
</feature>
<dbReference type="InterPro" id="IPR005467">
    <property type="entry name" value="His_kinase_dom"/>
</dbReference>
<sequence length="365" mass="39269">MSARLSPRALAAVTGAWLLYGLLVGSQAVLGYALTGERGPSWSRMMLVQLVPYLAWAVLTPVIVWLAVRFPLVRGQLLRHLPAHLAVALVLVLIASLTLALGGRWIDPGMARPLTPAYLLAIASNRLPSTLILYGVVLALAQLAAYQRALRERELRAARLEAQLAGARLQALTAQLQPHFLFNSLNTVAMLVRETGSRDALAVVLNLSEMLRSTLRGENEHTGTLDDELELVERYLEIERIRFDGRLRTALHVHPDARRARVPRLLLQPLVENAVRHGAGATGAGEITIRAEVRGDRLLVRVEDDGPGFSAPAPHAGSGVGLANTRARLAELYGAAASLRVADGNPGAVVTVELPLAYGEETGAS</sequence>
<keyword evidence="7" id="KW-1185">Reference proteome</keyword>
<keyword evidence="3" id="KW-0175">Coiled coil</keyword>
<dbReference type="InterPro" id="IPR010559">
    <property type="entry name" value="Sig_transdc_His_kin_internal"/>
</dbReference>
<dbReference type="EMBL" id="JACHIA010000031">
    <property type="protein sequence ID" value="MBB6073855.1"/>
    <property type="molecule type" value="Genomic_DNA"/>
</dbReference>
<dbReference type="SUPFAM" id="SSF55874">
    <property type="entry name" value="ATPase domain of HSP90 chaperone/DNA topoisomerase II/histidine kinase"/>
    <property type="match status" value="1"/>
</dbReference>